<evidence type="ECO:0000313" key="2">
    <source>
        <dbReference type="EMBL" id="KUG26689.1"/>
    </source>
</evidence>
<comment type="caution">
    <text evidence="2">The sequence shown here is derived from an EMBL/GenBank/DDBJ whole genome shotgun (WGS) entry which is preliminary data.</text>
</comment>
<sequence>MNRFLSLILFVIFPIILSAQVVVTEDISTDATWTADNEYILNGLVFVNEDATLSIEPGTVIKGRSQGNITTGEGASALVVRRGGKIMAEGTAAYPIIFTSEFDDLSIPDDLTNEDRGLWGGIIILGRATTNQPTTENQIEGIPSELDAKYGGNDDDDNSGVLRYVSIRHGGFSISGVPGDEINGLTMGAVGRSTTIEYIEIYANFDDGFEWFGGTVNSRYLVAAFCGDDSFDYDQGWRGKNQFWFAIQAEDEAGRGGEHDGGDDCETCEPYAIPMIANATYIGSGVGATPAGDGNDRAIYFRDNAGGKYYNSIFTDFVGVGLKVEDITGEDSRSRLENGDLLMSNNYWWGFGAGNDWLTIASGDQWVVDHLAANNNHLFDPQLKGISRTTNNSLDPRPQLATTAVNVGDQFFVPTNYAGAFDPNNGLWTEGWTALSVLGYTPQTVVGVDEKYDSKIPVSFDLSQNYPNPFNPSTKIQFTMPEAGNVKLTVYNVLGQQVSELINDFKAAGTYTINWNAESLSSGMYIYRLESGANIITKKMTLLK</sequence>
<accession>A0A0W8G0T1</accession>
<reference evidence="2" key="1">
    <citation type="journal article" date="2015" name="Proc. Natl. Acad. Sci. U.S.A.">
        <title>Networks of energetic and metabolic interactions define dynamics in microbial communities.</title>
        <authorList>
            <person name="Embree M."/>
            <person name="Liu J.K."/>
            <person name="Al-Bassam M.M."/>
            <person name="Zengler K."/>
        </authorList>
    </citation>
    <scope>NUCLEOTIDE SEQUENCE</scope>
</reference>
<feature type="domain" description="Secretion system C-terminal sorting" evidence="1">
    <location>
        <begin position="466"/>
        <end position="540"/>
    </location>
</feature>
<protein>
    <recommendedName>
        <fullName evidence="1">Secretion system C-terminal sorting domain-containing protein</fullName>
    </recommendedName>
</protein>
<proteinExistence type="predicted"/>
<dbReference type="InterPro" id="IPR026444">
    <property type="entry name" value="Secre_tail"/>
</dbReference>
<name>A0A0W8G0T1_9ZZZZ</name>
<dbReference type="AlphaFoldDB" id="A0A0W8G0T1"/>
<dbReference type="Pfam" id="PF18962">
    <property type="entry name" value="Por_Secre_tail"/>
    <property type="match status" value="1"/>
</dbReference>
<dbReference type="Gene3D" id="2.60.40.4070">
    <property type="match status" value="1"/>
</dbReference>
<dbReference type="NCBIfam" id="TIGR04183">
    <property type="entry name" value="Por_Secre_tail"/>
    <property type="match status" value="1"/>
</dbReference>
<dbReference type="PANTHER" id="PTHR41339">
    <property type="entry name" value="LIPL48"/>
    <property type="match status" value="1"/>
</dbReference>
<evidence type="ECO:0000259" key="1">
    <source>
        <dbReference type="Pfam" id="PF18962"/>
    </source>
</evidence>
<organism evidence="2">
    <name type="scientific">hydrocarbon metagenome</name>
    <dbReference type="NCBI Taxonomy" id="938273"/>
    <lineage>
        <taxon>unclassified sequences</taxon>
        <taxon>metagenomes</taxon>
        <taxon>ecological metagenomes</taxon>
    </lineage>
</organism>
<dbReference type="PANTHER" id="PTHR41339:SF1">
    <property type="entry name" value="SECRETED PROTEIN"/>
    <property type="match status" value="1"/>
</dbReference>
<gene>
    <name evidence="2" type="ORF">ASZ90_003470</name>
</gene>
<dbReference type="EMBL" id="LNQE01000422">
    <property type="protein sequence ID" value="KUG26689.1"/>
    <property type="molecule type" value="Genomic_DNA"/>
</dbReference>